<evidence type="ECO:0000313" key="2">
    <source>
        <dbReference type="EMBL" id="RAP39374.1"/>
    </source>
</evidence>
<dbReference type="Proteomes" id="UP000248659">
    <property type="component" value="Unassembled WGS sequence"/>
</dbReference>
<protein>
    <submittedName>
        <fullName evidence="2">Uncharacterized protein</fullName>
    </submittedName>
</protein>
<feature type="region of interest" description="Disordered" evidence="1">
    <location>
        <begin position="1"/>
        <end position="20"/>
    </location>
</feature>
<sequence>MSSLSRPVYDTPPALPEGMPESGFPYVVIGDDTLVADEADDVIGAQVTVTLHFWSRAPGNRQVKA</sequence>
<keyword evidence="3" id="KW-1185">Reference proteome</keyword>
<proteinExistence type="predicted"/>
<dbReference type="InterPro" id="IPR053745">
    <property type="entry name" value="Viral_Tail_Comp_sf"/>
</dbReference>
<organism evidence="2 3">
    <name type="scientific">Rhodovulum viride</name>
    <dbReference type="NCBI Taxonomy" id="1231134"/>
    <lineage>
        <taxon>Bacteria</taxon>
        <taxon>Pseudomonadati</taxon>
        <taxon>Pseudomonadota</taxon>
        <taxon>Alphaproteobacteria</taxon>
        <taxon>Rhodobacterales</taxon>
        <taxon>Paracoccaceae</taxon>
        <taxon>Rhodovulum</taxon>
    </lineage>
</organism>
<evidence type="ECO:0000313" key="3">
    <source>
        <dbReference type="Proteomes" id="UP000248659"/>
    </source>
</evidence>
<dbReference type="InterPro" id="IPR021508">
    <property type="entry name" value="Gp17-like"/>
</dbReference>
<feature type="non-terminal residue" evidence="2">
    <location>
        <position position="65"/>
    </location>
</feature>
<evidence type="ECO:0000256" key="1">
    <source>
        <dbReference type="SAM" id="MobiDB-lite"/>
    </source>
</evidence>
<dbReference type="Pfam" id="PF11367">
    <property type="entry name" value="Tail_completion_gp17"/>
    <property type="match status" value="1"/>
</dbReference>
<gene>
    <name evidence="2" type="ORF">BYZ73_20870</name>
</gene>
<dbReference type="EMBL" id="MUAV01000074">
    <property type="protein sequence ID" value="RAP39374.1"/>
    <property type="molecule type" value="Genomic_DNA"/>
</dbReference>
<name>A0ABX9DC47_9RHOB</name>
<dbReference type="Gene3D" id="3.30.2000.30">
    <property type="match status" value="1"/>
</dbReference>
<accession>A0ABX9DC47</accession>
<comment type="caution">
    <text evidence="2">The sequence shown here is derived from an EMBL/GenBank/DDBJ whole genome shotgun (WGS) entry which is preliminary data.</text>
</comment>
<reference evidence="2 3" key="1">
    <citation type="submission" date="2017-01" db="EMBL/GenBank/DDBJ databases">
        <title>Genome sequence of Rhodovulum viride JA756.</title>
        <authorList>
            <person name="Lakshmi K.V."/>
            <person name="Tushar L.D."/>
            <person name="Sasikala C."/>
            <person name="Venkataramana C."/>
        </authorList>
    </citation>
    <scope>NUCLEOTIDE SEQUENCE [LARGE SCALE GENOMIC DNA]</scope>
    <source>
        <strain evidence="2 3">JA756</strain>
    </source>
</reference>